<dbReference type="SUPFAM" id="SSF54631">
    <property type="entry name" value="CBS-domain pair"/>
    <property type="match status" value="1"/>
</dbReference>
<dbReference type="InterPro" id="IPR051257">
    <property type="entry name" value="Diverse_CBS-Domain"/>
</dbReference>
<comment type="caution">
    <text evidence="4">The sequence shown here is derived from an EMBL/GenBank/DDBJ whole genome shotgun (WGS) entry which is preliminary data.</text>
</comment>
<dbReference type="Proteomes" id="UP000244817">
    <property type="component" value="Unassembled WGS sequence"/>
</dbReference>
<sequence>MMTAEVLTCEVSEPLSKVYGLMDANHIRHVPIVEDGQIKGIINTLDVVGHRLREIASEAEALKDYVAGRA</sequence>
<dbReference type="EMBL" id="QCYG01000009">
    <property type="protein sequence ID" value="PVA05655.1"/>
    <property type="molecule type" value="Genomic_DNA"/>
</dbReference>
<evidence type="ECO:0000313" key="5">
    <source>
        <dbReference type="Proteomes" id="UP000244817"/>
    </source>
</evidence>
<evidence type="ECO:0000256" key="2">
    <source>
        <dbReference type="PROSITE-ProRule" id="PRU00703"/>
    </source>
</evidence>
<dbReference type="PANTHER" id="PTHR43080:SF2">
    <property type="entry name" value="CBS DOMAIN-CONTAINING PROTEIN"/>
    <property type="match status" value="1"/>
</dbReference>
<dbReference type="SMART" id="SM00116">
    <property type="entry name" value="CBS"/>
    <property type="match status" value="1"/>
</dbReference>
<accession>A0A2T7FU13</accession>
<keyword evidence="1 2" id="KW-0129">CBS domain</keyword>
<evidence type="ECO:0000256" key="1">
    <source>
        <dbReference type="ARBA" id="ARBA00023122"/>
    </source>
</evidence>
<dbReference type="InterPro" id="IPR046342">
    <property type="entry name" value="CBS_dom_sf"/>
</dbReference>
<reference evidence="4 5" key="1">
    <citation type="submission" date="2018-04" db="EMBL/GenBank/DDBJ databases">
        <title>Pelagivirga bohaiensis gen. nov., sp. nov., a bacterium isolated from the Bohai Sea.</title>
        <authorList>
            <person name="Ji X."/>
        </authorList>
    </citation>
    <scope>NUCLEOTIDE SEQUENCE [LARGE SCALE GENOMIC DNA]</scope>
    <source>
        <strain evidence="4 5">BH-SD16</strain>
    </source>
</reference>
<protein>
    <recommendedName>
        <fullName evidence="3">CBS domain-containing protein</fullName>
    </recommendedName>
</protein>
<dbReference type="AlphaFoldDB" id="A0A2T7FU13"/>
<dbReference type="Gene3D" id="3.10.580.10">
    <property type="entry name" value="CBS-domain"/>
    <property type="match status" value="1"/>
</dbReference>
<name>A0A2T7FU13_9RHOB</name>
<dbReference type="PROSITE" id="PS51371">
    <property type="entry name" value="CBS"/>
    <property type="match status" value="1"/>
</dbReference>
<keyword evidence="5" id="KW-1185">Reference proteome</keyword>
<feature type="domain" description="CBS" evidence="3">
    <location>
        <begin position="2"/>
        <end position="57"/>
    </location>
</feature>
<evidence type="ECO:0000313" key="4">
    <source>
        <dbReference type="EMBL" id="PVA05655.1"/>
    </source>
</evidence>
<dbReference type="InterPro" id="IPR000644">
    <property type="entry name" value="CBS_dom"/>
</dbReference>
<dbReference type="PANTHER" id="PTHR43080">
    <property type="entry name" value="CBS DOMAIN-CONTAINING PROTEIN CBSX3, MITOCHONDRIAL"/>
    <property type="match status" value="1"/>
</dbReference>
<proteinExistence type="predicted"/>
<organism evidence="4 5">
    <name type="scientific">Thalassorhabdomicrobium marinisediminis</name>
    <dbReference type="NCBI Taxonomy" id="2170577"/>
    <lineage>
        <taxon>Bacteria</taxon>
        <taxon>Pseudomonadati</taxon>
        <taxon>Pseudomonadota</taxon>
        <taxon>Alphaproteobacteria</taxon>
        <taxon>Rhodobacterales</taxon>
        <taxon>Paracoccaceae</taxon>
        <taxon>Thalassorhabdomicrobium</taxon>
    </lineage>
</organism>
<gene>
    <name evidence="4" type="ORF">DC363_14370</name>
</gene>
<evidence type="ECO:0000259" key="3">
    <source>
        <dbReference type="PROSITE" id="PS51371"/>
    </source>
</evidence>
<dbReference type="Pfam" id="PF00571">
    <property type="entry name" value="CBS"/>
    <property type="match status" value="1"/>
</dbReference>